<dbReference type="EMBL" id="CP009220">
    <property type="protein sequence ID" value="ALC04510.1"/>
    <property type="molecule type" value="Genomic_DNA"/>
</dbReference>
<dbReference type="RefSeq" id="WP_053543728.1">
    <property type="nucleotide sequence ID" value="NZ_CP009220.1"/>
</dbReference>
<dbReference type="Proteomes" id="UP000068067">
    <property type="component" value="Chromosome"/>
</dbReference>
<sequence length="117" mass="13157">MSDSSSPRLQVLIDGTTAPARVLTDLKKQSALGFSELRALIASRNPVLDVEMFTNDWYDSGAVRVLDLLSRWEAEGVDYILRETLNGQESLITLDELRNMIESGEEELEKLRRGRSS</sequence>
<reference evidence="1 2" key="1">
    <citation type="submission" date="2014-08" db="EMBL/GenBank/DDBJ databases">
        <title>Complete genome sequence of Corynebacterium deserti GIMN1.010 (=DSM 45689), isolated from desert sand in western China.</title>
        <authorList>
            <person name="Ruckert C."/>
            <person name="Albersmeier A."/>
            <person name="Kalinowski J."/>
        </authorList>
    </citation>
    <scope>NUCLEOTIDE SEQUENCE [LARGE SCALE GENOMIC DNA]</scope>
    <source>
        <strain evidence="1 2">GIMN1.010</strain>
    </source>
</reference>
<dbReference type="PATRIC" id="fig|931089.4.peg.17"/>
<evidence type="ECO:0000313" key="2">
    <source>
        <dbReference type="Proteomes" id="UP000068067"/>
    </source>
</evidence>
<accession>A0A0M4CJH6</accession>
<proteinExistence type="predicted"/>
<dbReference type="OrthoDB" id="5190777at2"/>
<gene>
    <name evidence="1" type="ORF">CDES_00110</name>
</gene>
<keyword evidence="2" id="KW-1185">Reference proteome</keyword>
<protein>
    <submittedName>
        <fullName evidence="1">Uncharacterized protein</fullName>
    </submittedName>
</protein>
<organism evidence="1 2">
    <name type="scientific">Corynebacterium deserti GIMN1.010</name>
    <dbReference type="NCBI Taxonomy" id="931089"/>
    <lineage>
        <taxon>Bacteria</taxon>
        <taxon>Bacillati</taxon>
        <taxon>Actinomycetota</taxon>
        <taxon>Actinomycetes</taxon>
        <taxon>Mycobacteriales</taxon>
        <taxon>Corynebacteriaceae</taxon>
        <taxon>Corynebacterium</taxon>
    </lineage>
</organism>
<dbReference type="AlphaFoldDB" id="A0A0M4CJH6"/>
<dbReference type="KEGG" id="cdx:CDES_00110"/>
<evidence type="ECO:0000313" key="1">
    <source>
        <dbReference type="EMBL" id="ALC04510.1"/>
    </source>
</evidence>
<name>A0A0M4CJH6_9CORY</name>